<proteinExistence type="predicted"/>
<feature type="compositionally biased region" description="Basic and acidic residues" evidence="1">
    <location>
        <begin position="31"/>
        <end position="41"/>
    </location>
</feature>
<evidence type="ECO:0000313" key="2">
    <source>
        <dbReference type="EMBL" id="KAE8037577.1"/>
    </source>
</evidence>
<evidence type="ECO:0000256" key="1">
    <source>
        <dbReference type="SAM" id="MobiDB-lite"/>
    </source>
</evidence>
<accession>A0A660KME0</accession>
<keyword evidence="3" id="KW-1185">Reference proteome</keyword>
<name>A0A660KME0_9ROSI</name>
<protein>
    <submittedName>
        <fullName evidence="2">Uncharacterized protein</fullName>
    </submittedName>
</protein>
<feature type="region of interest" description="Disordered" evidence="1">
    <location>
        <begin position="27"/>
        <end position="51"/>
    </location>
</feature>
<reference evidence="2 3" key="1">
    <citation type="submission" date="2019-06" db="EMBL/GenBank/DDBJ databases">
        <title>A chromosomal-level reference genome of Carpinus fangiana (Coryloideae, Betulaceae).</title>
        <authorList>
            <person name="Yang X."/>
            <person name="Wang Z."/>
            <person name="Zhang L."/>
            <person name="Hao G."/>
            <person name="Liu J."/>
            <person name="Yang Y."/>
        </authorList>
    </citation>
    <scope>NUCLEOTIDE SEQUENCE [LARGE SCALE GENOMIC DNA]</scope>
    <source>
        <strain evidence="2">Cfa_2016G</strain>
        <tissue evidence="2">Leaf</tissue>
    </source>
</reference>
<organism evidence="2 3">
    <name type="scientific">Carpinus fangiana</name>
    <dbReference type="NCBI Taxonomy" id="176857"/>
    <lineage>
        <taxon>Eukaryota</taxon>
        <taxon>Viridiplantae</taxon>
        <taxon>Streptophyta</taxon>
        <taxon>Embryophyta</taxon>
        <taxon>Tracheophyta</taxon>
        <taxon>Spermatophyta</taxon>
        <taxon>Magnoliopsida</taxon>
        <taxon>eudicotyledons</taxon>
        <taxon>Gunneridae</taxon>
        <taxon>Pentapetalae</taxon>
        <taxon>rosids</taxon>
        <taxon>fabids</taxon>
        <taxon>Fagales</taxon>
        <taxon>Betulaceae</taxon>
        <taxon>Carpinus</taxon>
    </lineage>
</organism>
<evidence type="ECO:0000313" key="3">
    <source>
        <dbReference type="Proteomes" id="UP000327013"/>
    </source>
</evidence>
<gene>
    <name evidence="2" type="ORF">FH972_010156</name>
</gene>
<dbReference type="Proteomes" id="UP000327013">
    <property type="component" value="Chromosome 4"/>
</dbReference>
<dbReference type="EMBL" id="CM017324">
    <property type="protein sequence ID" value="KAE8037577.1"/>
    <property type="molecule type" value="Genomic_DNA"/>
</dbReference>
<sequence length="51" mass="5306">MRPAPNGSIGVVMESDDDDVDEFLVCGGAGEHSEPHGRRGYDPAPPASGRP</sequence>
<dbReference type="AlphaFoldDB" id="A0A660KME0"/>